<dbReference type="AlphaFoldDB" id="A0A8H6R1L0"/>
<organism evidence="1 2">
    <name type="scientific">Aspergillus felis</name>
    <dbReference type="NCBI Taxonomy" id="1287682"/>
    <lineage>
        <taxon>Eukaryota</taxon>
        <taxon>Fungi</taxon>
        <taxon>Dikarya</taxon>
        <taxon>Ascomycota</taxon>
        <taxon>Pezizomycotina</taxon>
        <taxon>Eurotiomycetes</taxon>
        <taxon>Eurotiomycetidae</taxon>
        <taxon>Eurotiales</taxon>
        <taxon>Aspergillaceae</taxon>
        <taxon>Aspergillus</taxon>
        <taxon>Aspergillus subgen. Fumigati</taxon>
    </lineage>
</organism>
<proteinExistence type="predicted"/>
<protein>
    <submittedName>
        <fullName evidence="1">Uncharacterized protein</fullName>
    </submittedName>
</protein>
<gene>
    <name evidence="1" type="ORF">CNMCM7691_002677</name>
</gene>
<comment type="caution">
    <text evidence="1">The sequence shown here is derived from an EMBL/GenBank/DDBJ whole genome shotgun (WGS) entry which is preliminary data.</text>
</comment>
<evidence type="ECO:0000313" key="1">
    <source>
        <dbReference type="EMBL" id="KAF7182933.1"/>
    </source>
</evidence>
<evidence type="ECO:0000313" key="2">
    <source>
        <dbReference type="Proteomes" id="UP000641853"/>
    </source>
</evidence>
<reference evidence="1" key="1">
    <citation type="submission" date="2020-06" db="EMBL/GenBank/DDBJ databases">
        <title>Draft genome sequences of strains closely related to Aspergillus parafelis and Aspergillus hiratsukae.</title>
        <authorList>
            <person name="Dos Santos R.A.C."/>
            <person name="Rivero-Menendez O."/>
            <person name="Steenwyk J.L."/>
            <person name="Mead M.E."/>
            <person name="Goldman G.H."/>
            <person name="Alastruey-Izquierdo A."/>
            <person name="Rokas A."/>
        </authorList>
    </citation>
    <scope>NUCLEOTIDE SEQUENCE</scope>
    <source>
        <strain evidence="1">CNM-CM7691</strain>
    </source>
</reference>
<name>A0A8H6R1L0_9EURO</name>
<dbReference type="Proteomes" id="UP000641853">
    <property type="component" value="Unassembled WGS sequence"/>
</dbReference>
<accession>A0A8H6R1L0</accession>
<dbReference type="EMBL" id="JACBAG010001754">
    <property type="protein sequence ID" value="KAF7182933.1"/>
    <property type="molecule type" value="Genomic_DNA"/>
</dbReference>
<keyword evidence="2" id="KW-1185">Reference proteome</keyword>
<sequence length="198" mass="21213">MQPPSSDFSTAVWRKEVVPDDGNFQIVLTPDIYAWVGTAPKQVAPGVVVGRGQGKLAILGTDKAKGSTFDAVAKEGAITMKDGTAAAGPGNYQISVDPYQPDGTVYLLGMAQLDSHKIPTPVASVTATPNLIKNVLPIYKFFIAQQTHEPREIVDFNGISKHAGVVDFSQGEGLTKHVATVYHAQDGTFKTEYAYTFN</sequence>